<keyword evidence="1" id="KW-0862">Zinc</keyword>
<evidence type="ECO:0000313" key="6">
    <source>
        <dbReference type="Proteomes" id="UP001140949"/>
    </source>
</evidence>
<reference evidence="5" key="2">
    <citation type="submission" date="2023-04" db="EMBL/GenBank/DDBJ databases">
        <authorList>
            <person name="Bruccoleri R.E."/>
            <person name="Oakeley E.J."/>
            <person name="Faust A.-M."/>
            <person name="Dessus-Babus S."/>
            <person name="Altorfer M."/>
            <person name="Burckhardt D."/>
            <person name="Oertli M."/>
            <person name="Naumann U."/>
            <person name="Petersen F."/>
            <person name="Wong J."/>
        </authorList>
    </citation>
    <scope>NUCLEOTIDE SEQUENCE</scope>
    <source>
        <strain evidence="5">GSM-AAB239-AS_SAM_17_03QT</strain>
        <tissue evidence="5">Leaf</tissue>
    </source>
</reference>
<dbReference type="InterPro" id="IPR001841">
    <property type="entry name" value="Znf_RING"/>
</dbReference>
<dbReference type="EMBL" id="JANAVB010002395">
    <property type="protein sequence ID" value="KAJ6851155.1"/>
    <property type="molecule type" value="Genomic_DNA"/>
</dbReference>
<keyword evidence="1" id="KW-0479">Metal-binding</keyword>
<dbReference type="Pfam" id="PF13920">
    <property type="entry name" value="zf-C3HC4_3"/>
    <property type="match status" value="1"/>
</dbReference>
<organism evidence="5 6">
    <name type="scientific">Iris pallida</name>
    <name type="common">Sweet iris</name>
    <dbReference type="NCBI Taxonomy" id="29817"/>
    <lineage>
        <taxon>Eukaryota</taxon>
        <taxon>Viridiplantae</taxon>
        <taxon>Streptophyta</taxon>
        <taxon>Embryophyta</taxon>
        <taxon>Tracheophyta</taxon>
        <taxon>Spermatophyta</taxon>
        <taxon>Magnoliopsida</taxon>
        <taxon>Liliopsida</taxon>
        <taxon>Asparagales</taxon>
        <taxon>Iridaceae</taxon>
        <taxon>Iridoideae</taxon>
        <taxon>Irideae</taxon>
        <taxon>Iris</taxon>
    </lineage>
</organism>
<proteinExistence type="predicted"/>
<name>A0AAX6IFL1_IRIPA</name>
<evidence type="ECO:0000259" key="4">
    <source>
        <dbReference type="PROSITE" id="PS50089"/>
    </source>
</evidence>
<dbReference type="SUPFAM" id="SSF57850">
    <property type="entry name" value="RING/U-box"/>
    <property type="match status" value="1"/>
</dbReference>
<feature type="domain" description="RING-type" evidence="4">
    <location>
        <begin position="552"/>
        <end position="592"/>
    </location>
</feature>
<evidence type="ECO:0000256" key="1">
    <source>
        <dbReference type="PROSITE-ProRule" id="PRU00175"/>
    </source>
</evidence>
<feature type="region of interest" description="Disordered" evidence="3">
    <location>
        <begin position="500"/>
        <end position="519"/>
    </location>
</feature>
<reference evidence="5" key="1">
    <citation type="journal article" date="2023" name="GigaByte">
        <title>Genome assembly of the bearded iris, Iris pallida Lam.</title>
        <authorList>
            <person name="Bruccoleri R.E."/>
            <person name="Oakeley E.J."/>
            <person name="Faust A.M.E."/>
            <person name="Altorfer M."/>
            <person name="Dessus-Babus S."/>
            <person name="Burckhardt D."/>
            <person name="Oertli M."/>
            <person name="Naumann U."/>
            <person name="Petersen F."/>
            <person name="Wong J."/>
        </authorList>
    </citation>
    <scope>NUCLEOTIDE SEQUENCE</scope>
    <source>
        <strain evidence="5">GSM-AAB239-AS_SAM_17_03QT</strain>
    </source>
</reference>
<protein>
    <submittedName>
        <fullName evidence="5">MND1-interacting protein 1-like</fullName>
    </submittedName>
</protein>
<feature type="coiled-coil region" evidence="2">
    <location>
        <begin position="402"/>
        <end position="436"/>
    </location>
</feature>
<dbReference type="PROSITE" id="PS50089">
    <property type="entry name" value="ZF_RING_2"/>
    <property type="match status" value="1"/>
</dbReference>
<dbReference type="Gene3D" id="3.30.40.10">
    <property type="entry name" value="Zinc/RING finger domain, C3HC4 (zinc finger)"/>
    <property type="match status" value="1"/>
</dbReference>
<dbReference type="AlphaFoldDB" id="A0AAX6IFL1"/>
<gene>
    <name evidence="5" type="ORF">M6B38_260790</name>
</gene>
<dbReference type="InterPro" id="IPR046527">
    <property type="entry name" value="PIR2-like_helical"/>
</dbReference>
<feature type="compositionally biased region" description="Basic and acidic residues" evidence="3">
    <location>
        <begin position="1"/>
        <end position="10"/>
    </location>
</feature>
<keyword evidence="1" id="KW-0863">Zinc-finger</keyword>
<feature type="region of interest" description="Disordered" evidence="3">
    <location>
        <begin position="1"/>
        <end position="59"/>
    </location>
</feature>
<dbReference type="Proteomes" id="UP001140949">
    <property type="component" value="Unassembled WGS sequence"/>
</dbReference>
<dbReference type="InterPro" id="IPR046934">
    <property type="entry name" value="PIR2-like"/>
</dbReference>
<feature type="coiled-coil region" evidence="2">
    <location>
        <begin position="236"/>
        <end position="288"/>
    </location>
</feature>
<dbReference type="InterPro" id="IPR013083">
    <property type="entry name" value="Znf_RING/FYVE/PHD"/>
</dbReference>
<dbReference type="PANTHER" id="PTHR46405:SF3">
    <property type="entry name" value="RING_U-BOX SUPERFAMILY PROTEIN"/>
    <property type="match status" value="1"/>
</dbReference>
<feature type="coiled-coil region" evidence="2">
    <location>
        <begin position="473"/>
        <end position="500"/>
    </location>
</feature>
<accession>A0AAX6IFL1</accession>
<dbReference type="CDD" id="cd23128">
    <property type="entry name" value="RING-HC_MIP1-like"/>
    <property type="match status" value="1"/>
</dbReference>
<feature type="compositionally biased region" description="Pro residues" evidence="3">
    <location>
        <begin position="30"/>
        <end position="51"/>
    </location>
</feature>
<evidence type="ECO:0000256" key="2">
    <source>
        <dbReference type="SAM" id="Coils"/>
    </source>
</evidence>
<keyword evidence="2" id="KW-0175">Coiled coil</keyword>
<evidence type="ECO:0000313" key="5">
    <source>
        <dbReference type="EMBL" id="KAJ6851155.1"/>
    </source>
</evidence>
<sequence>MGCNVKEKPPRGRKHRHSSALTAGKLTVPDPNPNPPNPSPNSFPNPNPSPNPNSFDESGWGYCTEEQLEELLLKNLDYVYKEALARLISLNYDENLALRALLSNGHCYGSMDVLSNVLHNAIAFLNSSSGEDSSASAAVAFSDLRHLQEYSLAGMVCLLQQVRPHLSRGDAMWCLLMSELHVGRATTIEIPSPAAPPPCKMHADSKLISRRKVVPRSKAAAVAAETEESDIVAMVMESLENMSIREEEEEEEEEEKPEDQKREMILDLVKQIRELENQVNERKEWAQQKAVQAAKKLSNDLTELKVLRMEREENQRVKKGKQALEDSTMKRLAEMEGALKKASGQVDRANALVHRLEAENAEIRAEMEACKLSAAESAATCLEVAKRERRCLKRLIAWEKQRERLQGEVAVEREGIARLQRQLEEVFVAQKEAEVKWRQETKAKERAITLVEEERRAKEAADASIKREHETLRRKNEIDFQRHKDDIHRLEEEIFRLRASAGPTQPPTPCPNTLSTGDSEISKSAKETNIKLGQGFNKPKDPSQMVNRNRECVLCMKDEVSVVFLPCAHQVVCTSCNEDHERRAKTTCPCCNAHIEERIHVYGATS</sequence>
<evidence type="ECO:0000256" key="3">
    <source>
        <dbReference type="SAM" id="MobiDB-lite"/>
    </source>
</evidence>
<comment type="caution">
    <text evidence="5">The sequence shown here is derived from an EMBL/GenBank/DDBJ whole genome shotgun (WGS) entry which is preliminary data.</text>
</comment>
<dbReference type="PANTHER" id="PTHR46405">
    <property type="entry name" value="OS05G0141500 PROTEIN"/>
    <property type="match status" value="1"/>
</dbReference>
<dbReference type="GO" id="GO:0008270">
    <property type="term" value="F:zinc ion binding"/>
    <property type="evidence" value="ECO:0007669"/>
    <property type="project" value="UniProtKB-KW"/>
</dbReference>
<feature type="coiled-coil region" evidence="2">
    <location>
        <begin position="332"/>
        <end position="373"/>
    </location>
</feature>
<dbReference type="Pfam" id="PF20235">
    <property type="entry name" value="PIR2-like_helical"/>
    <property type="match status" value="1"/>
</dbReference>
<keyword evidence="6" id="KW-1185">Reference proteome</keyword>